<dbReference type="EMBL" id="MU839023">
    <property type="protein sequence ID" value="KAK1764004.1"/>
    <property type="molecule type" value="Genomic_DNA"/>
</dbReference>
<evidence type="ECO:0000313" key="1">
    <source>
        <dbReference type="EMBL" id="KAK1764004.1"/>
    </source>
</evidence>
<sequence>MAQSTSKLSSHGFRFCNWAGPGEEAATKFGISHAVVVPPNIRTVIVGGQIGVKDDGTVPTDLAEEITEAFDNVERSLKAAGLGDDAWEHVYSITTYEVEKDGQGITEVVLPIAKKYLKKTKPVWTGITVKALVFPGLHIEITVQAFLPNSDIVDTMDP</sequence>
<dbReference type="Pfam" id="PF01042">
    <property type="entry name" value="Ribonuc_L-PSP"/>
    <property type="match status" value="1"/>
</dbReference>
<accession>A0AAJ0BT42</accession>
<name>A0AAJ0BT42_9PEZI</name>
<dbReference type="InterPro" id="IPR035959">
    <property type="entry name" value="RutC-like_sf"/>
</dbReference>
<keyword evidence="2" id="KW-1185">Reference proteome</keyword>
<dbReference type="AlphaFoldDB" id="A0AAJ0BT42"/>
<dbReference type="InterPro" id="IPR006175">
    <property type="entry name" value="YjgF/YER057c/UK114"/>
</dbReference>
<dbReference type="Gene3D" id="3.30.1330.40">
    <property type="entry name" value="RutC-like"/>
    <property type="match status" value="1"/>
</dbReference>
<dbReference type="SUPFAM" id="SSF55298">
    <property type="entry name" value="YjgF-like"/>
    <property type="match status" value="1"/>
</dbReference>
<organism evidence="1 2">
    <name type="scientific">Phialemonium atrogriseum</name>
    <dbReference type="NCBI Taxonomy" id="1093897"/>
    <lineage>
        <taxon>Eukaryota</taxon>
        <taxon>Fungi</taxon>
        <taxon>Dikarya</taxon>
        <taxon>Ascomycota</taxon>
        <taxon>Pezizomycotina</taxon>
        <taxon>Sordariomycetes</taxon>
        <taxon>Sordariomycetidae</taxon>
        <taxon>Cephalothecales</taxon>
        <taxon>Cephalothecaceae</taxon>
        <taxon>Phialemonium</taxon>
    </lineage>
</organism>
<reference evidence="1" key="1">
    <citation type="submission" date="2023-06" db="EMBL/GenBank/DDBJ databases">
        <title>Genome-scale phylogeny and comparative genomics of the fungal order Sordariales.</title>
        <authorList>
            <consortium name="Lawrence Berkeley National Laboratory"/>
            <person name="Hensen N."/>
            <person name="Bonometti L."/>
            <person name="Westerberg I."/>
            <person name="Brannstrom I.O."/>
            <person name="Guillou S."/>
            <person name="Cros-Aarteil S."/>
            <person name="Calhoun S."/>
            <person name="Haridas S."/>
            <person name="Kuo A."/>
            <person name="Mondo S."/>
            <person name="Pangilinan J."/>
            <person name="Riley R."/>
            <person name="Labutti K."/>
            <person name="Andreopoulos B."/>
            <person name="Lipzen A."/>
            <person name="Chen C."/>
            <person name="Yanf M."/>
            <person name="Daum C."/>
            <person name="Ng V."/>
            <person name="Clum A."/>
            <person name="Steindorff A."/>
            <person name="Ohm R."/>
            <person name="Martin F."/>
            <person name="Silar P."/>
            <person name="Natvig D."/>
            <person name="Lalanne C."/>
            <person name="Gautier V."/>
            <person name="Ament-Velasquez S.L."/>
            <person name="Kruys A."/>
            <person name="Hutchinson M.I."/>
            <person name="Powell A.J."/>
            <person name="Barry K."/>
            <person name="Miller A.N."/>
            <person name="Grigoriev I.V."/>
            <person name="Debuchy R."/>
            <person name="Gladieux P."/>
            <person name="Thoren M.H."/>
            <person name="Johannesson H."/>
        </authorList>
    </citation>
    <scope>NUCLEOTIDE SEQUENCE</scope>
    <source>
        <strain evidence="1">8032-3</strain>
    </source>
</reference>
<dbReference type="GeneID" id="85312045"/>
<protein>
    <submittedName>
        <fullName evidence="1">Endoribonuclease L-PSP/chorismate mutase-like protein</fullName>
    </submittedName>
</protein>
<dbReference type="Proteomes" id="UP001244011">
    <property type="component" value="Unassembled WGS sequence"/>
</dbReference>
<dbReference type="RefSeq" id="XP_060280217.1">
    <property type="nucleotide sequence ID" value="XM_060428858.1"/>
</dbReference>
<proteinExistence type="predicted"/>
<comment type="caution">
    <text evidence="1">The sequence shown here is derived from an EMBL/GenBank/DDBJ whole genome shotgun (WGS) entry which is preliminary data.</text>
</comment>
<evidence type="ECO:0000313" key="2">
    <source>
        <dbReference type="Proteomes" id="UP001244011"/>
    </source>
</evidence>
<gene>
    <name evidence="1" type="ORF">QBC33DRAFT_548505</name>
</gene>